<dbReference type="SUPFAM" id="SSF51905">
    <property type="entry name" value="FAD/NAD(P)-binding domain"/>
    <property type="match status" value="1"/>
</dbReference>
<feature type="region of interest" description="Disordered" evidence="1">
    <location>
        <begin position="1"/>
        <end position="25"/>
    </location>
</feature>
<evidence type="ECO:0000313" key="4">
    <source>
        <dbReference type="Proteomes" id="UP001174691"/>
    </source>
</evidence>
<organism evidence="3 4">
    <name type="scientific">Coniochaeta hoffmannii</name>
    <dbReference type="NCBI Taxonomy" id="91930"/>
    <lineage>
        <taxon>Eukaryota</taxon>
        <taxon>Fungi</taxon>
        <taxon>Dikarya</taxon>
        <taxon>Ascomycota</taxon>
        <taxon>Pezizomycotina</taxon>
        <taxon>Sordariomycetes</taxon>
        <taxon>Sordariomycetidae</taxon>
        <taxon>Coniochaetales</taxon>
        <taxon>Coniochaetaceae</taxon>
        <taxon>Coniochaeta</taxon>
    </lineage>
</organism>
<comment type="caution">
    <text evidence="3">The sequence shown here is derived from an EMBL/GenBank/DDBJ whole genome shotgun (WGS) entry which is preliminary data.</text>
</comment>
<dbReference type="InterPro" id="IPR036188">
    <property type="entry name" value="FAD/NAD-bd_sf"/>
</dbReference>
<dbReference type="EMBL" id="JANBVN010000173">
    <property type="protein sequence ID" value="KAJ9134857.1"/>
    <property type="molecule type" value="Genomic_DNA"/>
</dbReference>
<accession>A0AA38REN4</accession>
<feature type="domain" description="FAD dependent oxidoreductase" evidence="2">
    <location>
        <begin position="42"/>
        <end position="449"/>
    </location>
</feature>
<dbReference type="Proteomes" id="UP001174691">
    <property type="component" value="Unassembled WGS sequence"/>
</dbReference>
<name>A0AA38REN4_9PEZI</name>
<evidence type="ECO:0000259" key="2">
    <source>
        <dbReference type="Pfam" id="PF01266"/>
    </source>
</evidence>
<dbReference type="PANTHER" id="PTHR13847:SF284">
    <property type="entry name" value="FAD DEPENDENT OXIDOREDUCTASE DOMAIN-CONTAINING PROTEIN"/>
    <property type="match status" value="1"/>
</dbReference>
<gene>
    <name evidence="3" type="ORF">NKR19_g8487</name>
</gene>
<dbReference type="GO" id="GO:0005737">
    <property type="term" value="C:cytoplasm"/>
    <property type="evidence" value="ECO:0007669"/>
    <property type="project" value="TreeGrafter"/>
</dbReference>
<dbReference type="PANTHER" id="PTHR13847">
    <property type="entry name" value="SARCOSINE DEHYDROGENASE-RELATED"/>
    <property type="match status" value="1"/>
</dbReference>
<dbReference type="Pfam" id="PF01266">
    <property type="entry name" value="DAO"/>
    <property type="match status" value="1"/>
</dbReference>
<dbReference type="InterPro" id="IPR006076">
    <property type="entry name" value="FAD-dep_OxRdtase"/>
</dbReference>
<sequence>MDQRARIPVSLPRTGPTTAYWQDPPDRIADHRSTEELPGSADVVVIGSGMTGAAVAWNLLKHVPVTDGVSPQSKPLPPSVVMLEARQACSGATGRNGGHTKAASYRTFPHHASALGVPEAAKIARLELANICAVQSFAAAHNLAVEADVNPCNTVDVIYSPAAWEAAKAAVDAMREAMGEDEAAARYELYSAEEVSDRFYCPSGSGGEEEGEVQGGVGYFAGSLSAYKFVCGLLRMGLARGLNLQTGTPATELRRLEDGRWEISTPRGKVVAGRVVVATNGYTGAILGRFQGVIVPLRGQVTAQRPGQNMPFGGCLPTTYSFIYEDGYEYMITRPSGSRFAGDVVIGGGLARAEGGGLVEYGTTDDTTLNPTISEYLKGTTPRYFGSNWGEDSPEGRIRAEWTGVMGYSPDGHPFVGEMPGEPGLWISASFQGHGMVLCWKCAEALVEMMEGRDGEELESWFPQVFRLTEERMAKRFQGRLHTLAPASKQEAAIS</sequence>
<keyword evidence="4" id="KW-1185">Reference proteome</keyword>
<proteinExistence type="predicted"/>
<dbReference type="AlphaFoldDB" id="A0AA38REN4"/>
<dbReference type="Gene3D" id="3.30.9.10">
    <property type="entry name" value="D-Amino Acid Oxidase, subunit A, domain 2"/>
    <property type="match status" value="1"/>
</dbReference>
<reference evidence="3" key="1">
    <citation type="submission" date="2022-07" db="EMBL/GenBank/DDBJ databases">
        <title>Fungi with potential for degradation of polypropylene.</title>
        <authorList>
            <person name="Gostincar C."/>
        </authorList>
    </citation>
    <scope>NUCLEOTIDE SEQUENCE</scope>
    <source>
        <strain evidence="3">EXF-13287</strain>
    </source>
</reference>
<evidence type="ECO:0000256" key="1">
    <source>
        <dbReference type="SAM" id="MobiDB-lite"/>
    </source>
</evidence>
<protein>
    <submittedName>
        <fullName evidence="3">FAD dependent oxidoreductase</fullName>
    </submittedName>
</protein>
<evidence type="ECO:0000313" key="3">
    <source>
        <dbReference type="EMBL" id="KAJ9134857.1"/>
    </source>
</evidence>
<dbReference type="Gene3D" id="3.50.50.60">
    <property type="entry name" value="FAD/NAD(P)-binding domain"/>
    <property type="match status" value="1"/>
</dbReference>